<feature type="compositionally biased region" description="Acidic residues" evidence="6">
    <location>
        <begin position="368"/>
        <end position="396"/>
    </location>
</feature>
<dbReference type="GO" id="GO:0008623">
    <property type="term" value="C:CHRAC"/>
    <property type="evidence" value="ECO:0007669"/>
    <property type="project" value="TreeGrafter"/>
</dbReference>
<feature type="compositionally biased region" description="Acidic residues" evidence="6">
    <location>
        <begin position="412"/>
        <end position="426"/>
    </location>
</feature>
<feature type="compositionally biased region" description="Acidic residues" evidence="6">
    <location>
        <begin position="156"/>
        <end position="166"/>
    </location>
</feature>
<dbReference type="Proteomes" id="UP000226431">
    <property type="component" value="Unassembled WGS sequence"/>
</dbReference>
<feature type="compositionally biased region" description="Acidic residues" evidence="6">
    <location>
        <begin position="336"/>
        <end position="349"/>
    </location>
</feature>
<keyword evidence="2" id="KW-0235">DNA replication</keyword>
<dbReference type="GO" id="GO:0008622">
    <property type="term" value="C:epsilon DNA polymerase complex"/>
    <property type="evidence" value="ECO:0007669"/>
    <property type="project" value="TreeGrafter"/>
</dbReference>
<feature type="domain" description="Transcription factor CBF/NF-Y/archaeal histone" evidence="8">
    <location>
        <begin position="195"/>
        <end position="259"/>
    </location>
</feature>
<evidence type="ECO:0000259" key="8">
    <source>
        <dbReference type="Pfam" id="PF00808"/>
    </source>
</evidence>
<evidence type="ECO:0000256" key="1">
    <source>
        <dbReference type="ARBA" id="ARBA00004123"/>
    </source>
</evidence>
<keyword evidence="7" id="KW-0812">Transmembrane</keyword>
<evidence type="ECO:0000256" key="6">
    <source>
        <dbReference type="SAM" id="MobiDB-lite"/>
    </source>
</evidence>
<dbReference type="Gene3D" id="1.10.20.10">
    <property type="entry name" value="Histone, subunit A"/>
    <property type="match status" value="1"/>
</dbReference>
<dbReference type="EMBL" id="NJES01000823">
    <property type="protein sequence ID" value="PHH69112.1"/>
    <property type="molecule type" value="Genomic_DNA"/>
</dbReference>
<keyword evidence="3" id="KW-0539">Nucleus</keyword>
<feature type="region of interest" description="Disordered" evidence="6">
    <location>
        <begin position="153"/>
        <end position="192"/>
    </location>
</feature>
<dbReference type="PANTHER" id="PTHR46172:SF1">
    <property type="entry name" value="DNA POLYMERASE EPSILON SUBUNIT 3"/>
    <property type="match status" value="1"/>
</dbReference>
<comment type="caution">
    <text evidence="9">The sequence shown here is derived from an EMBL/GenBank/DDBJ whole genome shotgun (WGS) entry which is preliminary data.</text>
</comment>
<evidence type="ECO:0000256" key="3">
    <source>
        <dbReference type="ARBA" id="ARBA00023242"/>
    </source>
</evidence>
<evidence type="ECO:0000313" key="9">
    <source>
        <dbReference type="EMBL" id="PHH69112.1"/>
    </source>
</evidence>
<feature type="transmembrane region" description="Helical" evidence="7">
    <location>
        <begin position="12"/>
        <end position="32"/>
    </location>
</feature>
<feature type="compositionally biased region" description="Basic and acidic residues" evidence="6">
    <location>
        <begin position="313"/>
        <end position="325"/>
    </location>
</feature>
<dbReference type="Pfam" id="PF00808">
    <property type="entry name" value="CBFD_NFYB_HMF"/>
    <property type="match status" value="1"/>
</dbReference>
<dbReference type="SUPFAM" id="SSF47113">
    <property type="entry name" value="Histone-fold"/>
    <property type="match status" value="1"/>
</dbReference>
<dbReference type="GO" id="GO:0046982">
    <property type="term" value="F:protein heterodimerization activity"/>
    <property type="evidence" value="ECO:0007669"/>
    <property type="project" value="InterPro"/>
</dbReference>
<evidence type="ECO:0000256" key="5">
    <source>
        <dbReference type="ARBA" id="ARBA00042096"/>
    </source>
</evidence>
<dbReference type="PANTHER" id="PTHR46172">
    <property type="entry name" value="DNA POLYMERASE EPSILON SUBUNIT 3"/>
    <property type="match status" value="1"/>
</dbReference>
<keyword evidence="7" id="KW-1133">Transmembrane helix</keyword>
<evidence type="ECO:0000313" key="10">
    <source>
        <dbReference type="Proteomes" id="UP000226431"/>
    </source>
</evidence>
<dbReference type="GO" id="GO:0031490">
    <property type="term" value="F:chromatin DNA binding"/>
    <property type="evidence" value="ECO:0007669"/>
    <property type="project" value="TreeGrafter"/>
</dbReference>
<protein>
    <recommendedName>
        <fullName evidence="4">DNA polymerase epsilon subunit D</fullName>
    </recommendedName>
    <alternativeName>
        <fullName evidence="5">DNA polymerase II subunit D</fullName>
    </alternativeName>
</protein>
<comment type="subcellular location">
    <subcellularLocation>
        <location evidence="1">Nucleus</location>
    </subcellularLocation>
</comment>
<organism evidence="9 10">
    <name type="scientific">Ophiocordyceps camponoti-rufipedis</name>
    <dbReference type="NCBI Taxonomy" id="2004952"/>
    <lineage>
        <taxon>Eukaryota</taxon>
        <taxon>Fungi</taxon>
        <taxon>Dikarya</taxon>
        <taxon>Ascomycota</taxon>
        <taxon>Pezizomycotina</taxon>
        <taxon>Sordariomycetes</taxon>
        <taxon>Hypocreomycetidae</taxon>
        <taxon>Hypocreales</taxon>
        <taxon>Ophiocordycipitaceae</taxon>
        <taxon>Ophiocordyceps</taxon>
    </lineage>
</organism>
<dbReference type="CDD" id="cd22928">
    <property type="entry name" value="HFD_POLE3_DPB4"/>
    <property type="match status" value="1"/>
</dbReference>
<feature type="region of interest" description="Disordered" evidence="6">
    <location>
        <begin position="67"/>
        <end position="100"/>
    </location>
</feature>
<gene>
    <name evidence="9" type="ORF">CDD80_7008</name>
</gene>
<dbReference type="GO" id="GO:0006974">
    <property type="term" value="P:DNA damage response"/>
    <property type="evidence" value="ECO:0007669"/>
    <property type="project" value="TreeGrafter"/>
</dbReference>
<proteinExistence type="predicted"/>
<dbReference type="STRING" id="2004952.A0A2C5YP78"/>
<dbReference type="GO" id="GO:0031507">
    <property type="term" value="P:heterochromatin formation"/>
    <property type="evidence" value="ECO:0007669"/>
    <property type="project" value="TreeGrafter"/>
</dbReference>
<evidence type="ECO:0000256" key="7">
    <source>
        <dbReference type="SAM" id="Phobius"/>
    </source>
</evidence>
<name>A0A2C5YP78_9HYPO</name>
<dbReference type="InterPro" id="IPR009072">
    <property type="entry name" value="Histone-fold"/>
</dbReference>
<dbReference type="InterPro" id="IPR051377">
    <property type="entry name" value="DNA_Pol-Epsilon_Subunit"/>
</dbReference>
<keyword evidence="10" id="KW-1185">Reference proteome</keyword>
<sequence length="426" mass="45446">MADDNVGTTSTIILATVVPIGSIAVAVAVVFGCCIDIPPTTPVLARAPNARPGLTDQAVQGEDAFVSQARRQPSRLAKPPPASRPSRHGRSKSSRATIHHEVWYGARAQLPRRSVDHIMSSSAVVLGPSSTMMKPSPSSPVRASLDEQILLSQSDIDPDPDPEPEPDDRQGNNSQEKRDRDHSSSKDGVPIEDLSLPKSIITRLAKGVLPPNTQIQANAILAMSKGATVFISYLASHANEHTASAGKKTISPADVFKALDDTEFSFLREPLEAEFAKFNAVQTEKRSSYRQKVRAAKDALPDSSSAHADQSPDEARDPKRPRLDDGPSSVTAAADTDADDADPDVDIDAEPPGATDIIVQAHDHDVDNADDADEEDDDADDVVDEDDEEDDADEDEVAHHRPADAGGTSGDETQEADEALDGDESD</sequence>
<dbReference type="GO" id="GO:0006272">
    <property type="term" value="P:leading strand elongation"/>
    <property type="evidence" value="ECO:0007669"/>
    <property type="project" value="TreeGrafter"/>
</dbReference>
<accession>A0A2C5YP78</accession>
<evidence type="ECO:0000256" key="2">
    <source>
        <dbReference type="ARBA" id="ARBA00022705"/>
    </source>
</evidence>
<dbReference type="OrthoDB" id="1707486at2759"/>
<feature type="compositionally biased region" description="Basic and acidic residues" evidence="6">
    <location>
        <begin position="167"/>
        <end position="185"/>
    </location>
</feature>
<reference evidence="9 10" key="1">
    <citation type="submission" date="2017-06" db="EMBL/GenBank/DDBJ databases">
        <title>Ant-infecting Ophiocordyceps genomes reveal a high diversity of potential behavioral manipulation genes and a possible major role for enterotoxins.</title>
        <authorList>
            <person name="De Bekker C."/>
            <person name="Evans H.C."/>
            <person name="Brachmann A."/>
            <person name="Hughes D.P."/>
        </authorList>
    </citation>
    <scope>NUCLEOTIDE SEQUENCE [LARGE SCALE GENOMIC DNA]</scope>
    <source>
        <strain evidence="9 10">Map16</strain>
    </source>
</reference>
<feature type="region of interest" description="Disordered" evidence="6">
    <location>
        <begin position="286"/>
        <end position="426"/>
    </location>
</feature>
<keyword evidence="7" id="KW-0472">Membrane</keyword>
<dbReference type="AlphaFoldDB" id="A0A2C5YP78"/>
<evidence type="ECO:0000256" key="4">
    <source>
        <dbReference type="ARBA" id="ARBA00039775"/>
    </source>
</evidence>
<dbReference type="InterPro" id="IPR003958">
    <property type="entry name" value="CBFA_NFYB_domain"/>
</dbReference>